<name>A0A380TKN2_9HYPH</name>
<organism evidence="1">
    <name type="scientific">Ciceribacter selenitireducens ATCC BAA-1503</name>
    <dbReference type="NCBI Taxonomy" id="1336235"/>
    <lineage>
        <taxon>Bacteria</taxon>
        <taxon>Pseudomonadati</taxon>
        <taxon>Pseudomonadota</taxon>
        <taxon>Alphaproteobacteria</taxon>
        <taxon>Hyphomicrobiales</taxon>
        <taxon>Rhizobiaceae</taxon>
        <taxon>Ciceribacter</taxon>
    </lineage>
</organism>
<accession>A0A380TKN2</accession>
<geneLocation type="plasmid" evidence="1">
    <name>1</name>
</geneLocation>
<protein>
    <submittedName>
        <fullName evidence="1">Uncharacterized protein</fullName>
    </submittedName>
</protein>
<dbReference type="EMBL" id="LS974446">
    <property type="protein sequence ID" value="SUS16531.1"/>
    <property type="molecule type" value="Genomic_DNA"/>
</dbReference>
<reference evidence="1" key="1">
    <citation type="submission" date="2018-07" db="EMBL/GenBank/DDBJ databases">
        <authorList>
            <person name="Quirk P.G."/>
            <person name="Krulwich T.A."/>
        </authorList>
    </citation>
    <scope>NUCLEOTIDE SEQUENCE</scope>
    <source>
        <strain evidence="1">T2.30D-1.1_plasmid</strain>
        <plasmid evidence="1">1</plasmid>
    </source>
</reference>
<keyword evidence="1" id="KW-0614">Plasmid</keyword>
<proteinExistence type="predicted"/>
<evidence type="ECO:0000313" key="1">
    <source>
        <dbReference type="EMBL" id="SUS16531.1"/>
    </source>
</evidence>
<sequence>MLIQSGDRVLAAERRLEDLISGYGRVAAKNERPQAGLPWRK</sequence>
<dbReference type="AlphaFoldDB" id="A0A380TKN2"/>
<gene>
    <name evidence="1" type="ORF">RHIZ70P_29</name>
</gene>